<evidence type="ECO:0000259" key="8">
    <source>
        <dbReference type="Pfam" id="PF06925"/>
    </source>
</evidence>
<dbReference type="Gene3D" id="3.40.50.2000">
    <property type="entry name" value="Glycogen Phosphorylase B"/>
    <property type="match status" value="1"/>
</dbReference>
<evidence type="ECO:0000313" key="9">
    <source>
        <dbReference type="EMBL" id="KAK7253364.1"/>
    </source>
</evidence>
<dbReference type="EMBL" id="JBBJCI010000035">
    <property type="protein sequence ID" value="KAK7253364.1"/>
    <property type="molecule type" value="Genomic_DNA"/>
</dbReference>
<evidence type="ECO:0000256" key="4">
    <source>
        <dbReference type="ARBA" id="ARBA00022679"/>
    </source>
</evidence>
<comment type="caution">
    <text evidence="9">The sequence shown here is derived from an EMBL/GenBank/DDBJ whole genome shotgun (WGS) entry which is preliminary data.</text>
</comment>
<feature type="signal peptide" evidence="6">
    <location>
        <begin position="1"/>
        <end position="16"/>
    </location>
</feature>
<evidence type="ECO:0000313" key="10">
    <source>
        <dbReference type="Proteomes" id="UP001363151"/>
    </source>
</evidence>
<dbReference type="EC" id="2.4.1.46" evidence="2"/>
<dbReference type="SUPFAM" id="SSF53756">
    <property type="entry name" value="UDP-Glycosyltransferase/glycogen phosphorylase"/>
    <property type="match status" value="1"/>
</dbReference>
<evidence type="ECO:0000256" key="1">
    <source>
        <dbReference type="ARBA" id="ARBA00006962"/>
    </source>
</evidence>
<sequence>MLTILALCAAGAGALVAPPGARTVARGVLTDRRPLRTRVVASAVAPAVASDKKRVLLLMSDTGGGHRASAKALVNALDELYPGRVEADIVDIWTDHSCWPYSNFVPWYQIAAKRTWIWRIIWYYGRFYPSRKLQELTSRWQCFEKFRDCISHHAPDMVVSVHPLCQDIPLRALEELDGGSRTTPFVTVVTDLGSAHNTWFHKRADYTFVPSDALYEMGSRCGLDESKLRLRGLPLREGFWTAESRSKEEVRAALGLEGGRPTALVVGGGDGVGGIAKVAIACGDDLGDAGEEAGLVVVCGKNEAVKADLEARDWPPNVKPTILGFVQNMDEWMAAADCIVTKAGPGTIAEAATRGLPCLLSSHLPGQEYGNVKFVEGNGFGAFVKKPKKIAETLTRWLTRAGEREAMQKEALRAARPNATLDIARDIGGLLFDGKAPEP</sequence>
<dbReference type="InterPro" id="IPR050519">
    <property type="entry name" value="Glycosyltransf_28_UgtP"/>
</dbReference>
<dbReference type="PANTHER" id="PTHR43025:SF3">
    <property type="entry name" value="MONOGALACTOSYLDIACYLGLYCEROL SYNTHASE 1, CHLOROPLASTIC"/>
    <property type="match status" value="1"/>
</dbReference>
<dbReference type="Pfam" id="PF06925">
    <property type="entry name" value="MGDG_synth"/>
    <property type="match status" value="1"/>
</dbReference>
<evidence type="ECO:0000256" key="2">
    <source>
        <dbReference type="ARBA" id="ARBA00012615"/>
    </source>
</evidence>
<keyword evidence="6" id="KW-0732">Signal</keyword>
<accession>A0ABR1GBJ0</accession>
<dbReference type="InterPro" id="IPR009695">
    <property type="entry name" value="Diacylglyc_glucosyltr_N"/>
</dbReference>
<proteinExistence type="inferred from homology"/>
<comment type="similarity">
    <text evidence="1">Belongs to the glycosyltransferase 28 family.</text>
</comment>
<gene>
    <name evidence="9" type="primary">MGD1</name>
    <name evidence="9" type="ORF">SO694_00001542</name>
</gene>
<evidence type="ECO:0000256" key="5">
    <source>
        <dbReference type="ARBA" id="ARBA00046299"/>
    </source>
</evidence>
<dbReference type="Proteomes" id="UP001363151">
    <property type="component" value="Unassembled WGS sequence"/>
</dbReference>
<feature type="chain" id="PRO_5046026689" description="monogalactosyldiacylglycerol synthase" evidence="6">
    <location>
        <begin position="17"/>
        <end position="439"/>
    </location>
</feature>
<organism evidence="9 10">
    <name type="scientific">Aureococcus anophagefferens</name>
    <name type="common">Harmful bloom alga</name>
    <dbReference type="NCBI Taxonomy" id="44056"/>
    <lineage>
        <taxon>Eukaryota</taxon>
        <taxon>Sar</taxon>
        <taxon>Stramenopiles</taxon>
        <taxon>Ochrophyta</taxon>
        <taxon>Pelagophyceae</taxon>
        <taxon>Pelagomonadales</taxon>
        <taxon>Pelagomonadaceae</taxon>
        <taxon>Aureococcus</taxon>
    </lineage>
</organism>
<keyword evidence="10" id="KW-1185">Reference proteome</keyword>
<keyword evidence="4" id="KW-0808">Transferase</keyword>
<protein>
    <recommendedName>
        <fullName evidence="2">monogalactosyldiacylglycerol synthase</fullName>
        <ecNumber evidence="2">2.4.1.46</ecNumber>
    </recommendedName>
</protein>
<reference evidence="9 10" key="1">
    <citation type="submission" date="2024-03" db="EMBL/GenBank/DDBJ databases">
        <title>Aureococcus anophagefferens CCMP1851 and Kratosvirus quantuckense: Draft genome of a second virus-susceptible host strain in the model system.</title>
        <authorList>
            <person name="Chase E."/>
            <person name="Truchon A.R."/>
            <person name="Schepens W."/>
            <person name="Wilhelm S.W."/>
        </authorList>
    </citation>
    <scope>NUCLEOTIDE SEQUENCE [LARGE SCALE GENOMIC DNA]</scope>
    <source>
        <strain evidence="9 10">CCMP1851</strain>
    </source>
</reference>
<keyword evidence="3" id="KW-0328">Glycosyltransferase</keyword>
<dbReference type="PANTHER" id="PTHR43025">
    <property type="entry name" value="MONOGALACTOSYLDIACYLGLYCEROL SYNTHASE"/>
    <property type="match status" value="1"/>
</dbReference>
<dbReference type="InterPro" id="IPR007235">
    <property type="entry name" value="Glyco_trans_28_C"/>
</dbReference>
<feature type="domain" description="Glycosyl transferase family 28 C-terminal" evidence="7">
    <location>
        <begin position="263"/>
        <end position="411"/>
    </location>
</feature>
<feature type="domain" description="Diacylglycerol glucosyltransferase N-terminal" evidence="8">
    <location>
        <begin position="66"/>
        <end position="234"/>
    </location>
</feature>
<evidence type="ECO:0000256" key="6">
    <source>
        <dbReference type="SAM" id="SignalP"/>
    </source>
</evidence>
<evidence type="ECO:0000259" key="7">
    <source>
        <dbReference type="Pfam" id="PF04101"/>
    </source>
</evidence>
<name>A0ABR1GBJ0_AURAN</name>
<evidence type="ECO:0000256" key="3">
    <source>
        <dbReference type="ARBA" id="ARBA00022676"/>
    </source>
</evidence>
<comment type="subcellular location">
    <subcellularLocation>
        <location evidence="5">Plastid</location>
        <location evidence="5">Chloroplast membrane</location>
    </subcellularLocation>
</comment>
<dbReference type="Pfam" id="PF04101">
    <property type="entry name" value="Glyco_tran_28_C"/>
    <property type="match status" value="1"/>
</dbReference>